<dbReference type="Gene3D" id="1.10.287.950">
    <property type="entry name" value="Methyl-accepting chemotaxis protein"/>
    <property type="match status" value="1"/>
</dbReference>
<evidence type="ECO:0000259" key="5">
    <source>
        <dbReference type="PROSITE" id="PS50885"/>
    </source>
</evidence>
<keyword evidence="1" id="KW-0145">Chemotaxis</keyword>
<dbReference type="PRINTS" id="PR00260">
    <property type="entry name" value="CHEMTRNSDUCR"/>
</dbReference>
<organism evidence="6 7">
    <name type="scientific">Novosphingobium cyanobacteriorum</name>
    <dbReference type="NCBI Taxonomy" id="3024215"/>
    <lineage>
        <taxon>Bacteria</taxon>
        <taxon>Pseudomonadati</taxon>
        <taxon>Pseudomonadota</taxon>
        <taxon>Alphaproteobacteria</taxon>
        <taxon>Sphingomonadales</taxon>
        <taxon>Sphingomonadaceae</taxon>
        <taxon>Novosphingobium</taxon>
    </lineage>
</organism>
<dbReference type="SUPFAM" id="SSF58104">
    <property type="entry name" value="Methyl-accepting chemotaxis protein (MCP) signaling domain"/>
    <property type="match status" value="1"/>
</dbReference>
<comment type="similarity">
    <text evidence="2">Belongs to the methyl-accepting chemotaxis (MCP) protein family.</text>
</comment>
<dbReference type="PROSITE" id="PS50885">
    <property type="entry name" value="HAMP"/>
    <property type="match status" value="2"/>
</dbReference>
<evidence type="ECO:0000256" key="2">
    <source>
        <dbReference type="ARBA" id="ARBA00029447"/>
    </source>
</evidence>
<feature type="domain" description="HAMP" evidence="5">
    <location>
        <begin position="62"/>
        <end position="115"/>
    </location>
</feature>
<evidence type="ECO:0000256" key="3">
    <source>
        <dbReference type="PROSITE-ProRule" id="PRU00284"/>
    </source>
</evidence>
<accession>A0ABT6CNI0</accession>
<dbReference type="InterPro" id="IPR003660">
    <property type="entry name" value="HAMP_dom"/>
</dbReference>
<dbReference type="PANTHER" id="PTHR43531:SF11">
    <property type="entry name" value="METHYL-ACCEPTING CHEMOTAXIS PROTEIN 3"/>
    <property type="match status" value="1"/>
</dbReference>
<dbReference type="PROSITE" id="PS50111">
    <property type="entry name" value="CHEMOTAXIS_TRANSDUC_2"/>
    <property type="match status" value="1"/>
</dbReference>
<dbReference type="InterPro" id="IPR051310">
    <property type="entry name" value="MCP_chemotaxis"/>
</dbReference>
<comment type="caution">
    <text evidence="6">The sequence shown here is derived from an EMBL/GenBank/DDBJ whole genome shotgun (WGS) entry which is preliminary data.</text>
</comment>
<evidence type="ECO:0000256" key="1">
    <source>
        <dbReference type="ARBA" id="ARBA00022500"/>
    </source>
</evidence>
<dbReference type="SMART" id="SM00283">
    <property type="entry name" value="MA"/>
    <property type="match status" value="1"/>
</dbReference>
<dbReference type="CDD" id="cd11386">
    <property type="entry name" value="MCP_signal"/>
    <property type="match status" value="1"/>
</dbReference>
<evidence type="ECO:0000313" key="7">
    <source>
        <dbReference type="Proteomes" id="UP001222770"/>
    </source>
</evidence>
<sequence>MAALTCLCLATVIGQHFYIESAMGAGVDQSTRDAVDTALNWSIGVYVACSGAGLFAAYLCSRSIADPYVETVVRMEALADGDLDSPVRFTDYKDCVGRMTKAMAVFAENAKRVETSTKAEQEVVGALRAALGRLAENDLSQDISQPFPPEYEQLRSDFNRAIGGLRVAIAQVVETAMQIRVSADEIRHASEDLAGRTEQQAGSIEQSTVALGRVNTGVHENAGSAKDASETVRRVHGEASEGGAVVKRAVEAMSAIHQSSQEISQIVGVIDGIAFQTNLLALNAGVEAARAGEAGKGFAVVATEVRALAQRSADAAQEIKTLISTSTGQVDAGVELVAKTGEALKHIVDRIATVETSVLDISTKASQQAENLQDVNAAIGSIERNTQQNAAMVEETAASAHGLSEQGQRLAELVQVFRTGHNPGNMQAPARSVAANAASTPAPIATRSAPRTGHVPAKASPAMPAVSGNLALAVDDWSEF</sequence>
<dbReference type="SMART" id="SM00304">
    <property type="entry name" value="HAMP"/>
    <property type="match status" value="2"/>
</dbReference>
<proteinExistence type="inferred from homology"/>
<gene>
    <name evidence="6" type="ORF">POM99_18185</name>
</gene>
<feature type="domain" description="Methyl-accepting transducer" evidence="4">
    <location>
        <begin position="175"/>
        <end position="404"/>
    </location>
</feature>
<dbReference type="PANTHER" id="PTHR43531">
    <property type="entry name" value="PROTEIN ICFG"/>
    <property type="match status" value="1"/>
</dbReference>
<dbReference type="InterPro" id="IPR004090">
    <property type="entry name" value="Chemotax_Me-accpt_rcpt"/>
</dbReference>
<keyword evidence="7" id="KW-1185">Reference proteome</keyword>
<name>A0ABT6CNI0_9SPHN</name>
<dbReference type="Gene3D" id="6.10.340.10">
    <property type="match status" value="1"/>
</dbReference>
<keyword evidence="3" id="KW-0807">Transducer</keyword>
<dbReference type="Proteomes" id="UP001222770">
    <property type="component" value="Unassembled WGS sequence"/>
</dbReference>
<evidence type="ECO:0000259" key="4">
    <source>
        <dbReference type="PROSITE" id="PS50111"/>
    </source>
</evidence>
<dbReference type="Pfam" id="PF00015">
    <property type="entry name" value="MCPsignal"/>
    <property type="match status" value="1"/>
</dbReference>
<evidence type="ECO:0000313" key="6">
    <source>
        <dbReference type="EMBL" id="MDF8335138.1"/>
    </source>
</evidence>
<dbReference type="SUPFAM" id="SSF158472">
    <property type="entry name" value="HAMP domain-like"/>
    <property type="match status" value="1"/>
</dbReference>
<dbReference type="InterPro" id="IPR004089">
    <property type="entry name" value="MCPsignal_dom"/>
</dbReference>
<protein>
    <submittedName>
        <fullName evidence="6">Methyl-accepting chemotaxis protein</fullName>
    </submittedName>
</protein>
<reference evidence="6 7" key="1">
    <citation type="submission" date="2023-03" db="EMBL/GenBank/DDBJ databases">
        <title>Novosphingobium cyanobacteriorum sp. nov., isolated from a eutrophic reservoir during the Microcystis bloom period.</title>
        <authorList>
            <person name="Kang M."/>
            <person name="Le V."/>
            <person name="Ko S.-R."/>
            <person name="Lee S.-A."/>
            <person name="Ahn C.-Y."/>
        </authorList>
    </citation>
    <scope>NUCLEOTIDE SEQUENCE [LARGE SCALE GENOMIC DNA]</scope>
    <source>
        <strain evidence="6 7">HBC54</strain>
    </source>
</reference>
<dbReference type="EMBL" id="JAROCY010000021">
    <property type="protein sequence ID" value="MDF8335138.1"/>
    <property type="molecule type" value="Genomic_DNA"/>
</dbReference>
<feature type="domain" description="HAMP" evidence="5">
    <location>
        <begin position="124"/>
        <end position="170"/>
    </location>
</feature>
<dbReference type="RefSeq" id="WP_277279990.1">
    <property type="nucleotide sequence ID" value="NZ_JAROCY010000021.1"/>
</dbReference>